<reference evidence="4 5" key="1">
    <citation type="journal article" date="2019" name="Plant Biotechnol. J.">
        <title>The red bayberry genome and genetic basis of sex determination.</title>
        <authorList>
            <person name="Jia H.M."/>
            <person name="Jia H.J."/>
            <person name="Cai Q.L."/>
            <person name="Wang Y."/>
            <person name="Zhao H.B."/>
            <person name="Yang W.F."/>
            <person name="Wang G.Y."/>
            <person name="Li Y.H."/>
            <person name="Zhan D.L."/>
            <person name="Shen Y.T."/>
            <person name="Niu Q.F."/>
            <person name="Chang L."/>
            <person name="Qiu J."/>
            <person name="Zhao L."/>
            <person name="Xie H.B."/>
            <person name="Fu W.Y."/>
            <person name="Jin J."/>
            <person name="Li X.W."/>
            <person name="Jiao Y."/>
            <person name="Zhou C.C."/>
            <person name="Tu T."/>
            <person name="Chai C.Y."/>
            <person name="Gao J.L."/>
            <person name="Fan L.J."/>
            <person name="van de Weg E."/>
            <person name="Wang J.Y."/>
            <person name="Gao Z.S."/>
        </authorList>
    </citation>
    <scope>NUCLEOTIDE SEQUENCE [LARGE SCALE GENOMIC DNA]</scope>
    <source>
        <tissue evidence="4">Leaves</tissue>
    </source>
</reference>
<dbReference type="InterPro" id="IPR036291">
    <property type="entry name" value="NAD(P)-bd_dom_sf"/>
</dbReference>
<dbReference type="GO" id="GO:0000166">
    <property type="term" value="F:nucleotide binding"/>
    <property type="evidence" value="ECO:0007669"/>
    <property type="project" value="InterPro"/>
</dbReference>
<feature type="domain" description="Gfo/Idh/MocA-like oxidoreductase N-terminal" evidence="2">
    <location>
        <begin position="6"/>
        <end position="125"/>
    </location>
</feature>
<evidence type="ECO:0000313" key="5">
    <source>
        <dbReference type="Proteomes" id="UP000516437"/>
    </source>
</evidence>
<evidence type="ECO:0000256" key="1">
    <source>
        <dbReference type="ARBA" id="ARBA00010928"/>
    </source>
</evidence>
<sequence length="357" mass="39721">MVENPIRFGVMGCAEIARKLARAIDFAPNAVLYAIASRSIEKARNFAATNGLHEAVKIYGSYDELLDDPCVDAVYMPLPTRLHVHWAVLVARKKKHLLLEKPTALDVAELDRILQACELNGVQFMDGSMWLHHPRTTKMKELLSNFGQLNFIHSQSTTSATPEFFQSNIRVQPDLDALGALGDLAWYCIGAILWAKDYQLPTAVTALPDVIRNSAGVILSCTASLQWDQLDRAVGTMHCSFLSHTSMDLAISASKGSLHVKDFIIPYQEHSASLDFTLGAKFVNLHIGWNVQPEELHVASQLPQEALMVQELARLVEGIRKSKSRPDVKWPETSRKTQLVLDAVKKSIDLGYRPVNL</sequence>
<dbReference type="OrthoDB" id="2129491at2759"/>
<evidence type="ECO:0000259" key="3">
    <source>
        <dbReference type="Pfam" id="PF22725"/>
    </source>
</evidence>
<comment type="caution">
    <text evidence="4">The sequence shown here is derived from an EMBL/GenBank/DDBJ whole genome shotgun (WGS) entry which is preliminary data.</text>
</comment>
<dbReference type="PANTHER" id="PTHR46368:SF5">
    <property type="entry name" value="NAD(P)-BINDING ROSSMANN-FOLD SUPERFAMILY PROTEIN"/>
    <property type="match status" value="1"/>
</dbReference>
<organism evidence="4 5">
    <name type="scientific">Morella rubra</name>
    <name type="common">Chinese bayberry</name>
    <dbReference type="NCBI Taxonomy" id="262757"/>
    <lineage>
        <taxon>Eukaryota</taxon>
        <taxon>Viridiplantae</taxon>
        <taxon>Streptophyta</taxon>
        <taxon>Embryophyta</taxon>
        <taxon>Tracheophyta</taxon>
        <taxon>Spermatophyta</taxon>
        <taxon>Magnoliopsida</taxon>
        <taxon>eudicotyledons</taxon>
        <taxon>Gunneridae</taxon>
        <taxon>Pentapetalae</taxon>
        <taxon>rosids</taxon>
        <taxon>fabids</taxon>
        <taxon>Fagales</taxon>
        <taxon>Myricaceae</taxon>
        <taxon>Morella</taxon>
    </lineage>
</organism>
<dbReference type="InterPro" id="IPR000683">
    <property type="entry name" value="Gfo/Idh/MocA-like_OxRdtase_N"/>
</dbReference>
<dbReference type="Gene3D" id="3.30.360.10">
    <property type="entry name" value="Dihydrodipicolinate Reductase, domain 2"/>
    <property type="match status" value="1"/>
</dbReference>
<dbReference type="SUPFAM" id="SSF55347">
    <property type="entry name" value="Glyceraldehyde-3-phosphate dehydrogenase-like, C-terminal domain"/>
    <property type="match status" value="1"/>
</dbReference>
<evidence type="ECO:0000259" key="2">
    <source>
        <dbReference type="Pfam" id="PF01408"/>
    </source>
</evidence>
<dbReference type="Proteomes" id="UP000516437">
    <property type="component" value="Chromosome 6"/>
</dbReference>
<gene>
    <name evidence="4" type="ORF">CJ030_MR6G021460</name>
</gene>
<dbReference type="Pfam" id="PF01408">
    <property type="entry name" value="GFO_IDH_MocA"/>
    <property type="match status" value="1"/>
</dbReference>
<dbReference type="Pfam" id="PF22725">
    <property type="entry name" value="GFO_IDH_MocA_C3"/>
    <property type="match status" value="1"/>
</dbReference>
<evidence type="ECO:0000313" key="4">
    <source>
        <dbReference type="EMBL" id="KAB1211350.1"/>
    </source>
</evidence>
<name>A0A6A1VJX1_9ROSI</name>
<feature type="domain" description="GFO/IDH/MocA-like oxidoreductase" evidence="3">
    <location>
        <begin position="139"/>
        <end position="258"/>
    </location>
</feature>
<dbReference type="EMBL" id="RXIC02000024">
    <property type="protein sequence ID" value="KAB1211350.1"/>
    <property type="molecule type" value="Genomic_DNA"/>
</dbReference>
<accession>A0A6A1VJX1</accession>
<dbReference type="SUPFAM" id="SSF51735">
    <property type="entry name" value="NAD(P)-binding Rossmann-fold domains"/>
    <property type="match status" value="1"/>
</dbReference>
<dbReference type="InterPro" id="IPR055170">
    <property type="entry name" value="GFO_IDH_MocA-like_dom"/>
</dbReference>
<dbReference type="PANTHER" id="PTHR46368">
    <property type="match status" value="1"/>
</dbReference>
<protein>
    <submittedName>
        <fullName evidence="4">Uncharacterized protein</fullName>
    </submittedName>
</protein>
<dbReference type="AlphaFoldDB" id="A0A6A1VJX1"/>
<dbReference type="Gene3D" id="3.40.50.720">
    <property type="entry name" value="NAD(P)-binding Rossmann-like Domain"/>
    <property type="match status" value="1"/>
</dbReference>
<comment type="similarity">
    <text evidence="1">Belongs to the Gfo/Idh/MocA family.</text>
</comment>
<keyword evidence="5" id="KW-1185">Reference proteome</keyword>
<proteinExistence type="inferred from homology"/>